<dbReference type="Proteomes" id="UP000309561">
    <property type="component" value="Unassembled WGS sequence"/>
</dbReference>
<gene>
    <name evidence="6" type="ORF">FCU45_10255</name>
</gene>
<dbReference type="EMBL" id="SZPX01000008">
    <property type="protein sequence ID" value="TKI68385.1"/>
    <property type="molecule type" value="Genomic_DNA"/>
</dbReference>
<dbReference type="SUPFAM" id="SSF53927">
    <property type="entry name" value="Cytidine deaminase-like"/>
    <property type="match status" value="1"/>
</dbReference>
<dbReference type="InterPro" id="IPR002125">
    <property type="entry name" value="CMP_dCMP_dom"/>
</dbReference>
<evidence type="ECO:0000313" key="6">
    <source>
        <dbReference type="EMBL" id="TKI68385.1"/>
    </source>
</evidence>
<accession>A0A4U2Z3T2</accession>
<comment type="similarity">
    <text evidence="1">Belongs to the cytidine and deoxycytidylate deaminase family.</text>
</comment>
<dbReference type="CDD" id="cd01285">
    <property type="entry name" value="nucleoside_deaminase"/>
    <property type="match status" value="1"/>
</dbReference>
<dbReference type="PANTHER" id="PTHR11079:SF161">
    <property type="entry name" value="CMP_DCMP-TYPE DEAMINASE DOMAIN-CONTAINING PROTEIN"/>
    <property type="match status" value="1"/>
</dbReference>
<comment type="caution">
    <text evidence="6">The sequence shown here is derived from an EMBL/GenBank/DDBJ whole genome shotgun (WGS) entry which is preliminary data.</text>
</comment>
<keyword evidence="3" id="KW-0378">Hydrolase</keyword>
<dbReference type="GO" id="GO:0047974">
    <property type="term" value="F:guanosine deaminase activity"/>
    <property type="evidence" value="ECO:0007669"/>
    <property type="project" value="TreeGrafter"/>
</dbReference>
<protein>
    <submittedName>
        <fullName evidence="6">Nucleoside deaminase</fullName>
    </submittedName>
</protein>
<evidence type="ECO:0000256" key="2">
    <source>
        <dbReference type="ARBA" id="ARBA00022723"/>
    </source>
</evidence>
<dbReference type="PANTHER" id="PTHR11079">
    <property type="entry name" value="CYTOSINE DEAMINASE FAMILY MEMBER"/>
    <property type="match status" value="1"/>
</dbReference>
<evidence type="ECO:0000313" key="7">
    <source>
        <dbReference type="Proteomes" id="UP000309561"/>
    </source>
</evidence>
<dbReference type="Pfam" id="PF00383">
    <property type="entry name" value="dCMP_cyt_deam_1"/>
    <property type="match status" value="1"/>
</dbReference>
<feature type="domain" description="CMP/dCMP-type deaminase" evidence="5">
    <location>
        <begin position="1"/>
        <end position="129"/>
    </location>
</feature>
<dbReference type="FunFam" id="3.40.140.10:FF:000011">
    <property type="entry name" value="tRNA-specific adenosine deaminase"/>
    <property type="match status" value="1"/>
</dbReference>
<evidence type="ECO:0000256" key="3">
    <source>
        <dbReference type="ARBA" id="ARBA00022801"/>
    </source>
</evidence>
<reference evidence="6 7" key="1">
    <citation type="submission" date="2019-04" db="EMBL/GenBank/DDBJ databases">
        <title>Sulfurimonas crateris sp. nov. a facultative anaerobic sulfur-oxidizing chemolithautotrophic bacterium isolated from a terrestrial mud vulcano.</title>
        <authorList>
            <person name="Ratnikova N.M."/>
            <person name="Slobodkin A.I."/>
            <person name="Merkel A.Y."/>
            <person name="Novikov A."/>
            <person name="Bonch-Osmolovskaya E.A."/>
            <person name="Slobodkina G.B."/>
        </authorList>
    </citation>
    <scope>NUCLEOTIDE SEQUENCE [LARGE SCALE GENOMIC DNA]</scope>
    <source>
        <strain evidence="6 7">SN118</strain>
    </source>
</reference>
<dbReference type="RefSeq" id="WP_137014959.1">
    <property type="nucleotide sequence ID" value="NZ_SZPX01000008.1"/>
</dbReference>
<dbReference type="AlphaFoldDB" id="A0A4U2Z3T2"/>
<dbReference type="Gene3D" id="3.40.140.10">
    <property type="entry name" value="Cytidine Deaminase, domain 2"/>
    <property type="match status" value="1"/>
</dbReference>
<keyword evidence="2" id="KW-0479">Metal-binding</keyword>
<keyword evidence="4" id="KW-0862">Zinc</keyword>
<sequence length="147" mass="16453">MNDFMHQAVKEAFSGVEHNHGGPFGAVIVKDGKIISKAHNQVIKNNDPTAHAEMNAIKKASKKLGTFDLSGCEIYTTCMPCPMCLGAIKWANIKTVYYGASSRDADKIGFRDAEFYEKETLELKNIDREECLKPFKAWSAKEDKTLY</sequence>
<dbReference type="PROSITE" id="PS51747">
    <property type="entry name" value="CYT_DCMP_DEAMINASES_2"/>
    <property type="match status" value="1"/>
</dbReference>
<evidence type="ECO:0000259" key="5">
    <source>
        <dbReference type="PROSITE" id="PS51747"/>
    </source>
</evidence>
<evidence type="ECO:0000256" key="4">
    <source>
        <dbReference type="ARBA" id="ARBA00022833"/>
    </source>
</evidence>
<proteinExistence type="inferred from homology"/>
<dbReference type="OrthoDB" id="9802676at2"/>
<organism evidence="6 7">
    <name type="scientific">Sulfurimonas crateris</name>
    <dbReference type="NCBI Taxonomy" id="2574727"/>
    <lineage>
        <taxon>Bacteria</taxon>
        <taxon>Pseudomonadati</taxon>
        <taxon>Campylobacterota</taxon>
        <taxon>Epsilonproteobacteria</taxon>
        <taxon>Campylobacterales</taxon>
        <taxon>Sulfurimonadaceae</taxon>
        <taxon>Sulfurimonas</taxon>
    </lineage>
</organism>
<dbReference type="InterPro" id="IPR016192">
    <property type="entry name" value="APOBEC/CMP_deaminase_Zn-bd"/>
</dbReference>
<dbReference type="GO" id="GO:0008270">
    <property type="term" value="F:zinc ion binding"/>
    <property type="evidence" value="ECO:0007669"/>
    <property type="project" value="InterPro"/>
</dbReference>
<dbReference type="InterPro" id="IPR016193">
    <property type="entry name" value="Cytidine_deaminase-like"/>
</dbReference>
<dbReference type="PROSITE" id="PS00903">
    <property type="entry name" value="CYT_DCMP_DEAMINASES_1"/>
    <property type="match status" value="1"/>
</dbReference>
<dbReference type="GO" id="GO:0006152">
    <property type="term" value="P:purine nucleoside catabolic process"/>
    <property type="evidence" value="ECO:0007669"/>
    <property type="project" value="TreeGrafter"/>
</dbReference>
<name>A0A4U2Z3T2_9BACT</name>
<evidence type="ECO:0000256" key="1">
    <source>
        <dbReference type="ARBA" id="ARBA00006576"/>
    </source>
</evidence>
<keyword evidence="7" id="KW-1185">Reference proteome</keyword>